<gene>
    <name evidence="3" type="ORF">MESMUL_07810</name>
</gene>
<reference evidence="3 4" key="1">
    <citation type="journal article" date="2018" name="Int. J. Syst. Evol. Microbiol.">
        <title>Mesosutterella multiformis gen. nov., sp. nov., a member of the family Sutterellaceae and Sutterella megalosphaeroides sp. nov., isolated from human faeces.</title>
        <authorList>
            <person name="Sakamoto M."/>
            <person name="Ikeyama N."/>
            <person name="Kunihiro T."/>
            <person name="Iino T."/>
            <person name="Yuki M."/>
            <person name="Ohkuma M."/>
        </authorList>
    </citation>
    <scope>NUCLEOTIDE SEQUENCE [LARGE SCALE GENOMIC DNA]</scope>
    <source>
        <strain evidence="3 4">4NBBH2</strain>
    </source>
</reference>
<dbReference type="Proteomes" id="UP000266091">
    <property type="component" value="Unassembled WGS sequence"/>
</dbReference>
<dbReference type="OrthoDB" id="5512223at2"/>
<dbReference type="PANTHER" id="PTHR31964:SF113">
    <property type="entry name" value="USPA DOMAIN-CONTAINING PROTEIN"/>
    <property type="match status" value="1"/>
</dbReference>
<name>A0A388SAT9_9BURK</name>
<dbReference type="CDD" id="cd23659">
    <property type="entry name" value="USP_At3g01520-like"/>
    <property type="match status" value="1"/>
</dbReference>
<dbReference type="CDD" id="cd00293">
    <property type="entry name" value="USP-like"/>
    <property type="match status" value="1"/>
</dbReference>
<accession>A0A388SAT9</accession>
<feature type="domain" description="UspA" evidence="2">
    <location>
        <begin position="2"/>
        <end position="140"/>
    </location>
</feature>
<feature type="domain" description="UspA" evidence="2">
    <location>
        <begin position="151"/>
        <end position="297"/>
    </location>
</feature>
<evidence type="ECO:0000259" key="2">
    <source>
        <dbReference type="Pfam" id="PF00582"/>
    </source>
</evidence>
<dbReference type="SUPFAM" id="SSF52402">
    <property type="entry name" value="Adenine nucleotide alpha hydrolases-like"/>
    <property type="match status" value="2"/>
</dbReference>
<dbReference type="RefSeq" id="WP_116269808.1">
    <property type="nucleotide sequence ID" value="NZ_BGZJ01000001.1"/>
</dbReference>
<proteinExistence type="inferred from homology"/>
<evidence type="ECO:0000313" key="3">
    <source>
        <dbReference type="EMBL" id="GBO93427.1"/>
    </source>
</evidence>
<dbReference type="PANTHER" id="PTHR31964">
    <property type="entry name" value="ADENINE NUCLEOTIDE ALPHA HYDROLASES-LIKE SUPERFAMILY PROTEIN"/>
    <property type="match status" value="1"/>
</dbReference>
<comment type="similarity">
    <text evidence="1">Belongs to the universal stress protein A family.</text>
</comment>
<organism evidence="3 4">
    <name type="scientific">Mesosutterella multiformis</name>
    <dbReference type="NCBI Taxonomy" id="2259133"/>
    <lineage>
        <taxon>Bacteria</taxon>
        <taxon>Pseudomonadati</taxon>
        <taxon>Pseudomonadota</taxon>
        <taxon>Betaproteobacteria</taxon>
        <taxon>Burkholderiales</taxon>
        <taxon>Sutterellaceae</taxon>
        <taxon>Mesosutterella</taxon>
    </lineage>
</organism>
<dbReference type="InterPro" id="IPR006016">
    <property type="entry name" value="UspA"/>
</dbReference>
<evidence type="ECO:0000256" key="1">
    <source>
        <dbReference type="ARBA" id="ARBA00008791"/>
    </source>
</evidence>
<dbReference type="PRINTS" id="PR01438">
    <property type="entry name" value="UNVRSLSTRESS"/>
</dbReference>
<dbReference type="Gene3D" id="3.40.50.620">
    <property type="entry name" value="HUPs"/>
    <property type="match status" value="2"/>
</dbReference>
<dbReference type="EMBL" id="BGZJ01000001">
    <property type="protein sequence ID" value="GBO93427.1"/>
    <property type="molecule type" value="Genomic_DNA"/>
</dbReference>
<dbReference type="InterPro" id="IPR014729">
    <property type="entry name" value="Rossmann-like_a/b/a_fold"/>
</dbReference>
<dbReference type="AlphaFoldDB" id="A0A388SAT9"/>
<protein>
    <submittedName>
        <fullName evidence="3">Universal stress protein</fullName>
    </submittedName>
</protein>
<dbReference type="InterPro" id="IPR006015">
    <property type="entry name" value="Universal_stress_UspA"/>
</dbReference>
<sequence length="307" mass="32944">MKILLPIDGSEYSKNAIDFVASRTTVLGNNPTIELLNIQVPLPARASRLVGREALDRYYEEEADKVFTSARKVLKRDNITVTEAYRIGAPDEMIAQEADKLPADLIVMGSRGLTALKGLIMGSVTTGVLARTKCPVLLLRGKEAPLTDALRVGIAVDGSKYGMAAVNHVLKGIDFFGKGAQFYLINVVNDYAGAVMPDMAGMALPALSESEVLELQKKEFAETVDPLRPLFEKAGLKPTEVCLVGNPSDEIAAFAKKNKLDLIVMGSHGYTRFKSAVMGSTATHIAAEGNVPLLIIRAADDESAPKA</sequence>
<evidence type="ECO:0000313" key="4">
    <source>
        <dbReference type="Proteomes" id="UP000266091"/>
    </source>
</evidence>
<comment type="caution">
    <text evidence="3">The sequence shown here is derived from an EMBL/GenBank/DDBJ whole genome shotgun (WGS) entry which is preliminary data.</text>
</comment>
<keyword evidence="4" id="KW-1185">Reference proteome</keyword>
<dbReference type="Pfam" id="PF00582">
    <property type="entry name" value="Usp"/>
    <property type="match status" value="2"/>
</dbReference>